<protein>
    <submittedName>
        <fullName evidence="2">Uncharacterized protein</fullName>
    </submittedName>
</protein>
<dbReference type="Proteomes" id="UP001500957">
    <property type="component" value="Unassembled WGS sequence"/>
</dbReference>
<proteinExistence type="predicted"/>
<feature type="compositionally biased region" description="Basic residues" evidence="1">
    <location>
        <begin position="1"/>
        <end position="11"/>
    </location>
</feature>
<evidence type="ECO:0000313" key="2">
    <source>
        <dbReference type="EMBL" id="GAA0628536.1"/>
    </source>
</evidence>
<dbReference type="EMBL" id="BAAAHE010000032">
    <property type="protein sequence ID" value="GAA0628536.1"/>
    <property type="molecule type" value="Genomic_DNA"/>
</dbReference>
<feature type="region of interest" description="Disordered" evidence="1">
    <location>
        <begin position="1"/>
        <end position="24"/>
    </location>
</feature>
<comment type="caution">
    <text evidence="2">The sequence shown here is derived from an EMBL/GenBank/DDBJ whole genome shotgun (WGS) entry which is preliminary data.</text>
</comment>
<organism evidence="2 3">
    <name type="scientific">Sporichthya brevicatena</name>
    <dbReference type="NCBI Taxonomy" id="171442"/>
    <lineage>
        <taxon>Bacteria</taxon>
        <taxon>Bacillati</taxon>
        <taxon>Actinomycetota</taxon>
        <taxon>Actinomycetes</taxon>
        <taxon>Sporichthyales</taxon>
        <taxon>Sporichthyaceae</taxon>
        <taxon>Sporichthya</taxon>
    </lineage>
</organism>
<gene>
    <name evidence="2" type="ORF">GCM10009547_35230</name>
</gene>
<reference evidence="2 3" key="1">
    <citation type="journal article" date="2019" name="Int. J. Syst. Evol. Microbiol.">
        <title>The Global Catalogue of Microorganisms (GCM) 10K type strain sequencing project: providing services to taxonomists for standard genome sequencing and annotation.</title>
        <authorList>
            <consortium name="The Broad Institute Genomics Platform"/>
            <consortium name="The Broad Institute Genome Sequencing Center for Infectious Disease"/>
            <person name="Wu L."/>
            <person name="Ma J."/>
        </authorList>
    </citation>
    <scope>NUCLEOTIDE SEQUENCE [LARGE SCALE GENOMIC DNA]</scope>
    <source>
        <strain evidence="2 3">JCM 10671</strain>
    </source>
</reference>
<name>A0ABN1H493_9ACTN</name>
<dbReference type="RefSeq" id="WP_344607150.1">
    <property type="nucleotide sequence ID" value="NZ_BAAAHE010000032.1"/>
</dbReference>
<evidence type="ECO:0000256" key="1">
    <source>
        <dbReference type="SAM" id="MobiDB-lite"/>
    </source>
</evidence>
<sequence>MSNRPSKRRRLAVVGEAGAPDRPKLRMRPASEKEFKKTSDALVAEFGTWVAEHGLNVDVDDARLLLDWRFQYDDGVLDVWTVAWVQEFLLCWCPRKLSATAELCADMPGNVAAFVEFLAQTGRLDPASDRPSTIRSWCERNQAEFLREMSDPDNFGMAKSLFAGVGGLQSGPELDDAAIADLAERVLELDDDTVAGILGRVERRNAGVPNTFNPVRIPDIEERLDDVQSAPLLLQVQALAEFCAAPGAPLTEKGHLRLADARELVQMLATGDELEGVRSATELEYLDRVVRIAVTAGAVRRYQKKLVEVKSFGELDILTAHQRIVEAALVSVPPREGVVDWLHDLRLGSSVLLLAALLHTGEDGLDGAELIDILERYVAERLPDPARLVEEMLPVCVDLVLGDFDELGLVEIVPDDEPCPDCDDEHFIAVLTPAGVAAAVELLRGQGFEIPERPDPAGASAAELVALAGVGRPEDWMADACAWLDASSDPSAAQDLLTAVVDGGADRLTLMLAIDAVDETVPEEPAVEAMRSLLDGPGDGFALLWLRERGAVGRSDVAPERWSGAMVDILSVSLDAGGEEELVRSFGIECVPERNELLDEMWRLDHPRVEEVLDVLGARHPDKATAKRARRAAVKLRTRLGQEAARV</sequence>
<accession>A0ABN1H493</accession>
<evidence type="ECO:0000313" key="3">
    <source>
        <dbReference type="Proteomes" id="UP001500957"/>
    </source>
</evidence>
<keyword evidence="3" id="KW-1185">Reference proteome</keyword>